<dbReference type="InParanoid" id="A0A136J6Y7"/>
<keyword evidence="2" id="KW-1185">Reference proteome</keyword>
<dbReference type="AlphaFoldDB" id="A0A136J6Y7"/>
<dbReference type="Proteomes" id="UP000070501">
    <property type="component" value="Unassembled WGS sequence"/>
</dbReference>
<evidence type="ECO:0000313" key="2">
    <source>
        <dbReference type="Proteomes" id="UP000070501"/>
    </source>
</evidence>
<accession>A0A136J6Y7</accession>
<reference evidence="2" key="1">
    <citation type="submission" date="2016-02" db="EMBL/GenBank/DDBJ databases">
        <title>Draft genome sequence of Microdochium bolleyi, a fungal endophyte of beachgrass.</title>
        <authorList>
            <consortium name="DOE Joint Genome Institute"/>
            <person name="David A.S."/>
            <person name="May G."/>
            <person name="Haridas S."/>
            <person name="Lim J."/>
            <person name="Wang M."/>
            <person name="Labutti K."/>
            <person name="Lipzen A."/>
            <person name="Barry K."/>
            <person name="Grigoriev I.V."/>
        </authorList>
    </citation>
    <scope>NUCLEOTIDE SEQUENCE [LARGE SCALE GENOMIC DNA]</scope>
    <source>
        <strain evidence="2">J235TASD1</strain>
    </source>
</reference>
<sequence length="229" mass="25210">MTYRLGIHQHAREPFLRMGDDLPRLPTAAHQARRHWGLAHSGLLLSVRTECTPKQMRFATQLPSPRGHRSPWPNYPTTIASPPIRHLELTESTTRAHTLTRALPASSSTMVFPNSWRKLRRHGGWVGHVQPIRTLVLQQRPAGLHVLLDPGVPGAGLPCPSVCSSAADVGWPHPAAPCSTFLFLSSLFSVYACGQCVHDNDKAPFLSSLLFCFVSIFCTSTNVVRSGRA</sequence>
<proteinExistence type="predicted"/>
<gene>
    <name evidence="1" type="ORF">Micbo1qcDRAFT_52007</name>
</gene>
<protein>
    <submittedName>
        <fullName evidence="1">Uncharacterized protein</fullName>
    </submittedName>
</protein>
<name>A0A136J6Y7_9PEZI</name>
<dbReference type="EMBL" id="KQ964248">
    <property type="protein sequence ID" value="KXJ92912.1"/>
    <property type="molecule type" value="Genomic_DNA"/>
</dbReference>
<evidence type="ECO:0000313" key="1">
    <source>
        <dbReference type="EMBL" id="KXJ92912.1"/>
    </source>
</evidence>
<organism evidence="1 2">
    <name type="scientific">Microdochium bolleyi</name>
    <dbReference type="NCBI Taxonomy" id="196109"/>
    <lineage>
        <taxon>Eukaryota</taxon>
        <taxon>Fungi</taxon>
        <taxon>Dikarya</taxon>
        <taxon>Ascomycota</taxon>
        <taxon>Pezizomycotina</taxon>
        <taxon>Sordariomycetes</taxon>
        <taxon>Xylariomycetidae</taxon>
        <taxon>Xylariales</taxon>
        <taxon>Microdochiaceae</taxon>
        <taxon>Microdochium</taxon>
    </lineage>
</organism>